<evidence type="ECO:0000256" key="1">
    <source>
        <dbReference type="ARBA" id="ARBA00008645"/>
    </source>
</evidence>
<accession>F4QQS9</accession>
<dbReference type="GO" id="GO:0016787">
    <property type="term" value="F:hydrolase activity"/>
    <property type="evidence" value="ECO:0007669"/>
    <property type="project" value="UniProtKB-KW"/>
</dbReference>
<dbReference type="SUPFAM" id="SSF53474">
    <property type="entry name" value="alpha/beta-Hydrolases"/>
    <property type="match status" value="1"/>
</dbReference>
<dbReference type="Proteomes" id="UP000006512">
    <property type="component" value="Unassembled WGS sequence"/>
</dbReference>
<dbReference type="InterPro" id="IPR000073">
    <property type="entry name" value="AB_hydrolase_1"/>
</dbReference>
<dbReference type="Pfam" id="PF12697">
    <property type="entry name" value="Abhydrolase_6"/>
    <property type="match status" value="1"/>
</dbReference>
<proteinExistence type="inferred from homology"/>
<dbReference type="InterPro" id="IPR029058">
    <property type="entry name" value="AB_hydrolase_fold"/>
</dbReference>
<dbReference type="AlphaFoldDB" id="F4QQS9"/>
<dbReference type="HOGENOM" id="CLU_020336_30_0_5"/>
<keyword evidence="3" id="KW-0378">Hydrolase</keyword>
<comment type="similarity">
    <text evidence="1">Belongs to the AB hydrolase superfamily.</text>
</comment>
<organism evidence="3 4">
    <name type="scientific">Asticcacaulis biprosthecium C19</name>
    <dbReference type="NCBI Taxonomy" id="715226"/>
    <lineage>
        <taxon>Bacteria</taxon>
        <taxon>Pseudomonadati</taxon>
        <taxon>Pseudomonadota</taxon>
        <taxon>Alphaproteobacteria</taxon>
        <taxon>Caulobacterales</taxon>
        <taxon>Caulobacteraceae</taxon>
        <taxon>Asticcacaulis</taxon>
    </lineage>
</organism>
<evidence type="ECO:0000313" key="4">
    <source>
        <dbReference type="Proteomes" id="UP000006512"/>
    </source>
</evidence>
<dbReference type="PANTHER" id="PTHR43039">
    <property type="entry name" value="ESTERASE-RELATED"/>
    <property type="match status" value="1"/>
</dbReference>
<dbReference type="EMBL" id="GL883079">
    <property type="protein sequence ID" value="EGF90566.1"/>
    <property type="molecule type" value="Genomic_DNA"/>
</dbReference>
<name>F4QQS9_9CAUL</name>
<dbReference type="Gene3D" id="3.40.50.1820">
    <property type="entry name" value="alpha/beta hydrolase"/>
    <property type="match status" value="1"/>
</dbReference>
<keyword evidence="4" id="KW-1185">Reference proteome</keyword>
<evidence type="ECO:0000259" key="2">
    <source>
        <dbReference type="Pfam" id="PF12697"/>
    </source>
</evidence>
<dbReference type="eggNOG" id="COG0596">
    <property type="taxonomic scope" value="Bacteria"/>
</dbReference>
<evidence type="ECO:0000313" key="3">
    <source>
        <dbReference type="EMBL" id="EGF90566.1"/>
    </source>
</evidence>
<reference evidence="4" key="1">
    <citation type="submission" date="2011-03" db="EMBL/GenBank/DDBJ databases">
        <title>Draft genome sequence of Brevundimonas diminuta.</title>
        <authorList>
            <person name="Brown P.J.B."/>
            <person name="Buechlein A."/>
            <person name="Hemmerich C."/>
            <person name="Brun Y.V."/>
        </authorList>
    </citation>
    <scope>NUCLEOTIDE SEQUENCE [LARGE SCALE GENOMIC DNA]</scope>
    <source>
        <strain evidence="4">C19</strain>
    </source>
</reference>
<gene>
    <name evidence="3" type="ORF">ABI_35900</name>
</gene>
<protein>
    <submittedName>
        <fullName evidence="3">Alpha/beta hydrolase fold family protein</fullName>
    </submittedName>
</protein>
<dbReference type="PRINTS" id="PR00111">
    <property type="entry name" value="ABHYDROLASE"/>
</dbReference>
<sequence length="274" mass="29805">MLQQFGPVMSLFKRHALTISGAGTRHLIFLHGVGCDQHVWHYISPRFERTHRVVLLDLIGSGNSDHAAFEPERYKTLQGQADDLIAICRSLGGGPVDVVGHSLGGMAALLAASQAPELFSRLLLLNVSPCHRNLGNYEGGFSDDDIEGLLASLRASLRDWSAHVAPLAIADDGQTVIIDELEGYFCSNNSTILEHQVHCALMADLRDDLSKVTVPCVLFHCRNDAFVSQDARNCLMEALPNVASADILTSGHFPNLTDPEVVTAAIRFQLSKVI</sequence>
<dbReference type="STRING" id="715226.ABI_35900"/>
<feature type="domain" description="AB hydrolase-1" evidence="2">
    <location>
        <begin position="27"/>
        <end position="264"/>
    </location>
</feature>